<comment type="caution">
    <text evidence="1">The sequence shown here is derived from an EMBL/GenBank/DDBJ whole genome shotgun (WGS) entry which is preliminary data.</text>
</comment>
<evidence type="ECO:0000313" key="2">
    <source>
        <dbReference type="Proteomes" id="UP001066276"/>
    </source>
</evidence>
<evidence type="ECO:0000313" key="1">
    <source>
        <dbReference type="EMBL" id="KAJ1179679.1"/>
    </source>
</evidence>
<protein>
    <submittedName>
        <fullName evidence="1">Uncharacterized protein</fullName>
    </submittedName>
</protein>
<organism evidence="1 2">
    <name type="scientific">Pleurodeles waltl</name>
    <name type="common">Iberian ribbed newt</name>
    <dbReference type="NCBI Taxonomy" id="8319"/>
    <lineage>
        <taxon>Eukaryota</taxon>
        <taxon>Metazoa</taxon>
        <taxon>Chordata</taxon>
        <taxon>Craniata</taxon>
        <taxon>Vertebrata</taxon>
        <taxon>Euteleostomi</taxon>
        <taxon>Amphibia</taxon>
        <taxon>Batrachia</taxon>
        <taxon>Caudata</taxon>
        <taxon>Salamandroidea</taxon>
        <taxon>Salamandridae</taxon>
        <taxon>Pleurodelinae</taxon>
        <taxon>Pleurodeles</taxon>
    </lineage>
</organism>
<dbReference type="EMBL" id="JANPWB010000006">
    <property type="protein sequence ID" value="KAJ1179679.1"/>
    <property type="molecule type" value="Genomic_DNA"/>
</dbReference>
<proteinExistence type="predicted"/>
<keyword evidence="2" id="KW-1185">Reference proteome</keyword>
<dbReference type="AlphaFoldDB" id="A0AAV7TV33"/>
<sequence length="94" mass="9948">MQPHPAAAIWRSPLFPPGWSRLPCCGRDPRWAGGGKPGFHLQECGHIGGHPAVQPWRVAVAACQGCNVGLTLQPDLIIGNWKLPPPGPGSESTV</sequence>
<gene>
    <name evidence="1" type="ORF">NDU88_004913</name>
</gene>
<accession>A0AAV7TV33</accession>
<reference evidence="1" key="1">
    <citation type="journal article" date="2022" name="bioRxiv">
        <title>Sequencing and chromosome-scale assembly of the giantPleurodeles waltlgenome.</title>
        <authorList>
            <person name="Brown T."/>
            <person name="Elewa A."/>
            <person name="Iarovenko S."/>
            <person name="Subramanian E."/>
            <person name="Araus A.J."/>
            <person name="Petzold A."/>
            <person name="Susuki M."/>
            <person name="Suzuki K.-i.T."/>
            <person name="Hayashi T."/>
            <person name="Toyoda A."/>
            <person name="Oliveira C."/>
            <person name="Osipova E."/>
            <person name="Leigh N.D."/>
            <person name="Simon A."/>
            <person name="Yun M.H."/>
        </authorList>
    </citation>
    <scope>NUCLEOTIDE SEQUENCE</scope>
    <source>
        <strain evidence="1">20211129_DDA</strain>
        <tissue evidence="1">Liver</tissue>
    </source>
</reference>
<name>A0AAV7TV33_PLEWA</name>
<dbReference type="Proteomes" id="UP001066276">
    <property type="component" value="Chromosome 3_2"/>
</dbReference>